<keyword evidence="2" id="KW-0472">Membrane</keyword>
<evidence type="ECO:0000256" key="1">
    <source>
        <dbReference type="ARBA" id="ARBA00004370"/>
    </source>
</evidence>
<dbReference type="STRING" id="2045.KR76_01250"/>
<accession>A0A0C5XFR6</accession>
<proteinExistence type="predicted"/>
<evidence type="ECO:0000313" key="4">
    <source>
        <dbReference type="Proteomes" id="UP000030300"/>
    </source>
</evidence>
<dbReference type="PANTHER" id="PTHR37042">
    <property type="entry name" value="OUTER MEMBRANE PROTEIN RV1973"/>
    <property type="match status" value="1"/>
</dbReference>
<dbReference type="KEGG" id="psim:KR76_01250"/>
<gene>
    <name evidence="3" type="ORF">KR76_01250</name>
</gene>
<dbReference type="PANTHER" id="PTHR37042:SF4">
    <property type="entry name" value="OUTER MEMBRANE PROTEIN RV1973"/>
    <property type="match status" value="1"/>
</dbReference>
<dbReference type="GO" id="GO:0016020">
    <property type="term" value="C:membrane"/>
    <property type="evidence" value="ECO:0007669"/>
    <property type="project" value="UniProtKB-SubCell"/>
</dbReference>
<organism evidence="3 4">
    <name type="scientific">Nocardioides simplex</name>
    <name type="common">Arthrobacter simplex</name>
    <dbReference type="NCBI Taxonomy" id="2045"/>
    <lineage>
        <taxon>Bacteria</taxon>
        <taxon>Bacillati</taxon>
        <taxon>Actinomycetota</taxon>
        <taxon>Actinomycetes</taxon>
        <taxon>Propionibacteriales</taxon>
        <taxon>Nocardioidaceae</taxon>
        <taxon>Pimelobacter</taxon>
    </lineage>
</organism>
<dbReference type="OrthoDB" id="5188486at2"/>
<dbReference type="EMBL" id="CP009896">
    <property type="protein sequence ID" value="AJR18006.1"/>
    <property type="molecule type" value="Genomic_DNA"/>
</dbReference>
<comment type="subcellular location">
    <subcellularLocation>
        <location evidence="1">Membrane</location>
    </subcellularLocation>
</comment>
<dbReference type="GeneID" id="96607623"/>
<dbReference type="RefSeq" id="WP_052138109.1">
    <property type="nucleotide sequence ID" value="NZ_BJMC01000025.1"/>
</dbReference>
<evidence type="ECO:0000313" key="3">
    <source>
        <dbReference type="EMBL" id="AJR18006.1"/>
    </source>
</evidence>
<dbReference type="AlphaFoldDB" id="A0A0C5XFR6"/>
<name>A0A0C5XFR6_NOCSI</name>
<reference evidence="3 4" key="1">
    <citation type="journal article" date="2015" name="Genome Announc.">
        <title>Complete Genome Sequence of Steroid-Transforming Nocardioides simplex VKM Ac-2033D.</title>
        <authorList>
            <person name="Shtratnikova V.Y."/>
            <person name="Schelkunov M.I."/>
            <person name="Pekov Y.A."/>
            <person name="Fokina V.V."/>
            <person name="Logacheva M.D."/>
            <person name="Sokolov S.L."/>
            <person name="Bragin E.Y."/>
            <person name="Ashapkin V.V."/>
            <person name="Donova M.V."/>
        </authorList>
    </citation>
    <scope>NUCLEOTIDE SEQUENCE [LARGE SCALE GENOMIC DNA]</scope>
    <source>
        <strain evidence="3 4">VKM Ac-2033D</strain>
    </source>
</reference>
<sequence length="160" mass="16189">MSILKQRAGLVAGVVLVLALAAAVVAGIGAHRAAATADARAAALAAAKERVPELLSYDAATLDDDLSRARAQTTGSFADDYGKILDDVVKPNASERTISTAATVSAAGVVSGGRDRVVVLLFLTQTTTTGAKDSSVSGSRVEVTMQPAGDGWKIAGLKPL</sequence>
<protein>
    <submittedName>
        <fullName evidence="3">Uncharacterized protein</fullName>
    </submittedName>
</protein>
<dbReference type="HOGENOM" id="CLU_072301_3_2_11"/>
<dbReference type="Proteomes" id="UP000030300">
    <property type="component" value="Chromosome"/>
</dbReference>
<evidence type="ECO:0000256" key="2">
    <source>
        <dbReference type="ARBA" id="ARBA00023136"/>
    </source>
</evidence>
<keyword evidence="4" id="KW-1185">Reference proteome</keyword>